<reference evidence="3" key="1">
    <citation type="submission" date="2013-10" db="EMBL/GenBank/DDBJ databases">
        <title>Genomic analysis of the causative agents of coccidiosis in chickens.</title>
        <authorList>
            <person name="Reid A.J."/>
            <person name="Blake D."/>
            <person name="Billington K."/>
            <person name="Browne H."/>
            <person name="Dunn M."/>
            <person name="Hung S."/>
            <person name="Kawahara F."/>
            <person name="Miranda-Saavedra D."/>
            <person name="Mourier T."/>
            <person name="Nagra H."/>
            <person name="Otto T.D."/>
            <person name="Rawlings N."/>
            <person name="Sanchez A."/>
            <person name="Sanders M."/>
            <person name="Subramaniam C."/>
            <person name="Tay Y."/>
            <person name="Dear P."/>
            <person name="Doerig C."/>
            <person name="Gruber A."/>
            <person name="Parkinson J."/>
            <person name="Shirley M."/>
            <person name="Wan K.L."/>
            <person name="Berriman M."/>
            <person name="Tomley F."/>
            <person name="Pain A."/>
        </authorList>
    </citation>
    <scope>NUCLEOTIDE SEQUENCE [LARGE SCALE GENOMIC DNA]</scope>
    <source>
        <strain evidence="3">Houghton</strain>
    </source>
</reference>
<gene>
    <name evidence="3" type="ORF">EMH_0015810</name>
</gene>
<feature type="transmembrane region" description="Helical" evidence="2">
    <location>
        <begin position="84"/>
        <end position="104"/>
    </location>
</feature>
<keyword evidence="2" id="KW-1133">Transmembrane helix</keyword>
<organism evidence="3 4">
    <name type="scientific">Eimeria mitis</name>
    <dbReference type="NCBI Taxonomy" id="44415"/>
    <lineage>
        <taxon>Eukaryota</taxon>
        <taxon>Sar</taxon>
        <taxon>Alveolata</taxon>
        <taxon>Apicomplexa</taxon>
        <taxon>Conoidasida</taxon>
        <taxon>Coccidia</taxon>
        <taxon>Eucoccidiorida</taxon>
        <taxon>Eimeriorina</taxon>
        <taxon>Eimeriidae</taxon>
        <taxon>Eimeria</taxon>
    </lineage>
</organism>
<accession>U6K5W0</accession>
<dbReference type="Proteomes" id="UP000030744">
    <property type="component" value="Unassembled WGS sequence"/>
</dbReference>
<dbReference type="VEuPathDB" id="ToxoDB:EMH_0015810"/>
<evidence type="ECO:0008006" key="5">
    <source>
        <dbReference type="Google" id="ProtNLM"/>
    </source>
</evidence>
<dbReference type="EMBL" id="HG685150">
    <property type="protein sequence ID" value="CDJ33370.1"/>
    <property type="molecule type" value="Genomic_DNA"/>
</dbReference>
<reference evidence="3" key="2">
    <citation type="submission" date="2013-10" db="EMBL/GenBank/DDBJ databases">
        <authorList>
            <person name="Aslett M."/>
        </authorList>
    </citation>
    <scope>NUCLEOTIDE SEQUENCE [LARGE SCALE GENOMIC DNA]</scope>
    <source>
        <strain evidence="3">Houghton</strain>
    </source>
</reference>
<name>U6K5W0_9EIME</name>
<evidence type="ECO:0000256" key="2">
    <source>
        <dbReference type="SAM" id="Phobius"/>
    </source>
</evidence>
<feature type="region of interest" description="Disordered" evidence="1">
    <location>
        <begin position="17"/>
        <end position="65"/>
    </location>
</feature>
<feature type="compositionally biased region" description="Basic and acidic residues" evidence="1">
    <location>
        <begin position="122"/>
        <end position="138"/>
    </location>
</feature>
<dbReference type="GeneID" id="25376530"/>
<feature type="region of interest" description="Disordered" evidence="1">
    <location>
        <begin position="121"/>
        <end position="154"/>
    </location>
</feature>
<proteinExistence type="predicted"/>
<protein>
    <recommendedName>
        <fullName evidence="5">Transmembrane protein</fullName>
    </recommendedName>
</protein>
<keyword evidence="2" id="KW-0812">Transmembrane</keyword>
<evidence type="ECO:0000313" key="3">
    <source>
        <dbReference type="EMBL" id="CDJ33370.1"/>
    </source>
</evidence>
<sequence>MALETMPAGPIVTVAKRDVSAGRPGSPTGNNLAISDKELRTEGNSSEELPQASDAREERRARATRYKRSISSSWGLGEGVTGRMTAVAILGLLLLSISIPIAVFKLHRMQGGRHQHPFDLLPMHEPDAAEHPPRHDQDPAAAGGPDAPAQDSQEAVQLPITRDLHESFLALKHTGDHGLLLSVRGPDWDSSREEFLAALDRVADMSPSLFENTYNKSEETLRLMMAMDLACLENTAVETKLAIEDARPGHSGGYTEEMAVRFQQHMQARRKQVKAVDMWETAVVNDELGADPALKDSLMKLLLAVRSRAASSEYLTAASAEALFSSEPIVRRQAEENRIHEGVAYLIKAGQLAASDILIKTYVAPAQMYVNSFCG</sequence>
<keyword evidence="2" id="KW-0472">Membrane</keyword>
<dbReference type="AlphaFoldDB" id="U6K5W0"/>
<evidence type="ECO:0000256" key="1">
    <source>
        <dbReference type="SAM" id="MobiDB-lite"/>
    </source>
</evidence>
<evidence type="ECO:0000313" key="4">
    <source>
        <dbReference type="Proteomes" id="UP000030744"/>
    </source>
</evidence>
<dbReference type="OrthoDB" id="346172at2759"/>
<feature type="compositionally biased region" description="Low complexity" evidence="1">
    <location>
        <begin position="139"/>
        <end position="151"/>
    </location>
</feature>
<dbReference type="RefSeq" id="XP_013355934.1">
    <property type="nucleotide sequence ID" value="XM_013500480.1"/>
</dbReference>
<keyword evidence="4" id="KW-1185">Reference proteome</keyword>